<keyword evidence="2" id="KW-1185">Reference proteome</keyword>
<gene>
    <name evidence="1" type="ORF">L2E82_06859</name>
</gene>
<protein>
    <submittedName>
        <fullName evidence="1">Uncharacterized protein</fullName>
    </submittedName>
</protein>
<evidence type="ECO:0000313" key="2">
    <source>
        <dbReference type="Proteomes" id="UP001055811"/>
    </source>
</evidence>
<comment type="caution">
    <text evidence="1">The sequence shown here is derived from an EMBL/GenBank/DDBJ whole genome shotgun (WGS) entry which is preliminary data.</text>
</comment>
<dbReference type="EMBL" id="CM042010">
    <property type="protein sequence ID" value="KAI3777956.1"/>
    <property type="molecule type" value="Genomic_DNA"/>
</dbReference>
<name>A0ACB9G4J4_CICIN</name>
<accession>A0ACB9G4J4</accession>
<dbReference type="Proteomes" id="UP001055811">
    <property type="component" value="Linkage Group LG02"/>
</dbReference>
<reference evidence="2" key="1">
    <citation type="journal article" date="2022" name="Mol. Ecol. Resour.">
        <title>The genomes of chicory, endive, great burdock and yacon provide insights into Asteraceae palaeo-polyploidization history and plant inulin production.</title>
        <authorList>
            <person name="Fan W."/>
            <person name="Wang S."/>
            <person name="Wang H."/>
            <person name="Wang A."/>
            <person name="Jiang F."/>
            <person name="Liu H."/>
            <person name="Zhao H."/>
            <person name="Xu D."/>
            <person name="Zhang Y."/>
        </authorList>
    </citation>
    <scope>NUCLEOTIDE SEQUENCE [LARGE SCALE GENOMIC DNA]</scope>
    <source>
        <strain evidence="2">cv. Punajuju</strain>
    </source>
</reference>
<proteinExistence type="predicted"/>
<organism evidence="1 2">
    <name type="scientific">Cichorium intybus</name>
    <name type="common">Chicory</name>
    <dbReference type="NCBI Taxonomy" id="13427"/>
    <lineage>
        <taxon>Eukaryota</taxon>
        <taxon>Viridiplantae</taxon>
        <taxon>Streptophyta</taxon>
        <taxon>Embryophyta</taxon>
        <taxon>Tracheophyta</taxon>
        <taxon>Spermatophyta</taxon>
        <taxon>Magnoliopsida</taxon>
        <taxon>eudicotyledons</taxon>
        <taxon>Gunneridae</taxon>
        <taxon>Pentapetalae</taxon>
        <taxon>asterids</taxon>
        <taxon>campanulids</taxon>
        <taxon>Asterales</taxon>
        <taxon>Asteraceae</taxon>
        <taxon>Cichorioideae</taxon>
        <taxon>Cichorieae</taxon>
        <taxon>Cichoriinae</taxon>
        <taxon>Cichorium</taxon>
    </lineage>
</organism>
<evidence type="ECO:0000313" key="1">
    <source>
        <dbReference type="EMBL" id="KAI3777956.1"/>
    </source>
</evidence>
<reference evidence="1 2" key="2">
    <citation type="journal article" date="2022" name="Mol. Ecol. Resour.">
        <title>The genomes of chicory, endive, great burdock and yacon provide insights into Asteraceae paleo-polyploidization history and plant inulin production.</title>
        <authorList>
            <person name="Fan W."/>
            <person name="Wang S."/>
            <person name="Wang H."/>
            <person name="Wang A."/>
            <person name="Jiang F."/>
            <person name="Liu H."/>
            <person name="Zhao H."/>
            <person name="Xu D."/>
            <person name="Zhang Y."/>
        </authorList>
    </citation>
    <scope>NUCLEOTIDE SEQUENCE [LARGE SCALE GENOMIC DNA]</scope>
    <source>
        <strain evidence="2">cv. Punajuju</strain>
        <tissue evidence="1">Leaves</tissue>
    </source>
</reference>
<sequence length="778" mass="89281">MVKSKQASSSHSAEATTTYCQEVALRVASCNLQLDLDLLKFDPALHVMIKFLKNHPIHKPLTKSTSFPLSIIHKAYSTAVYNSKEDYIKFDINEDKITKLSKDVFLKAIGLPKSKREKTFYEPTNKELFDVLDQMGYLPPRLETTPSFKKTKLPAMWQFLVHLFVRCLSGKTGGTDTINRPFLVLLFGIYTGKEVDFGTTIWNDFSSYVFPKKKEIPCARFWALALRLMYTKLKVPLPEGEKMFIPRIISRYSIPDQSDFREAASLPEAMLQYIDENSEVLIIHTEETGPSEVKKTTEGHTSDVTCTKQIDSKVKKTTGLGTKRKCETSLSPQAKRRLTQSMSTSQKGKNIEKRPIVGSQTITELFLKMNKWKEDELNAKKQREQEEREKIEARMSNDEIREEFKNKADQKEQLATMRVTQTLSESTKTEATKGKKRMLLEEQQKREDEEMVRTAVKLLEQAMSACPFKKTGEEFVEAMEEDFVFSTDEGITRDSESPPVMESVNPSKCKGFFGTSETESEHIKETGASTPRRHTKGNKKKKKKNSKYVSRVEFDSLNKKLSEVLEAVKKIPSKEKFVSKEDFGEIQKIVTSLSQTRETTIPESIVNSIEVSLKDMERKRTDDTFKYLDKMDVMVKMVKEIQQSYDELSKQVQQSFLKVSELIHDLKGQRFNEAGPSSTKVGEDEDENDDVEIIETSDQHSLVNRELRDDELVPKQTTSPPSSDEYQWDIPMSPKARYYSVFQTLHPHLSREMQIPIELNRLETFYTAHAQPSKNEGV</sequence>